<dbReference type="OrthoDB" id="3158810at2759"/>
<dbReference type="Proteomes" id="UP000054248">
    <property type="component" value="Unassembled WGS sequence"/>
</dbReference>
<dbReference type="EMBL" id="KN823021">
    <property type="protein sequence ID" value="KIO26647.1"/>
    <property type="molecule type" value="Genomic_DNA"/>
</dbReference>
<reference evidence="1 2" key="1">
    <citation type="submission" date="2014-04" db="EMBL/GenBank/DDBJ databases">
        <authorList>
            <consortium name="DOE Joint Genome Institute"/>
            <person name="Kuo A."/>
            <person name="Girlanda M."/>
            <person name="Perotto S."/>
            <person name="Kohler A."/>
            <person name="Nagy L.G."/>
            <person name="Floudas D."/>
            <person name="Copeland A."/>
            <person name="Barry K.W."/>
            <person name="Cichocki N."/>
            <person name="Veneault-Fourrey C."/>
            <person name="LaButti K."/>
            <person name="Lindquist E.A."/>
            <person name="Lipzen A."/>
            <person name="Lundell T."/>
            <person name="Morin E."/>
            <person name="Murat C."/>
            <person name="Sun H."/>
            <person name="Tunlid A."/>
            <person name="Henrissat B."/>
            <person name="Grigoriev I.V."/>
            <person name="Hibbett D.S."/>
            <person name="Martin F."/>
            <person name="Nordberg H.P."/>
            <person name="Cantor M.N."/>
            <person name="Hua S.X."/>
        </authorList>
    </citation>
    <scope>NUCLEOTIDE SEQUENCE [LARGE SCALE GENOMIC DNA]</scope>
    <source>
        <strain evidence="1 2">MUT 4182</strain>
    </source>
</reference>
<name>A0A0C3LZ10_9AGAM</name>
<proteinExistence type="predicted"/>
<evidence type="ECO:0000313" key="1">
    <source>
        <dbReference type="EMBL" id="KIO26647.1"/>
    </source>
</evidence>
<keyword evidence="2" id="KW-1185">Reference proteome</keyword>
<gene>
    <name evidence="1" type="ORF">M407DRAFT_199552</name>
</gene>
<sequence length="100" mass="10811">MSPAPAPASSKNGKVYLTSFRYEGKPAPGSAIFEWAYDKKSPDEFSVWFYNVKTGKFTKARDNWPTRVFGTGKGNGEVNVDCLVGVVGTYKIHLASAGGT</sequence>
<evidence type="ECO:0000313" key="2">
    <source>
        <dbReference type="Proteomes" id="UP000054248"/>
    </source>
</evidence>
<accession>A0A0C3LZ10</accession>
<reference evidence="2" key="2">
    <citation type="submission" date="2015-01" db="EMBL/GenBank/DDBJ databases">
        <title>Evolutionary Origins and Diversification of the Mycorrhizal Mutualists.</title>
        <authorList>
            <consortium name="DOE Joint Genome Institute"/>
            <consortium name="Mycorrhizal Genomics Consortium"/>
            <person name="Kohler A."/>
            <person name="Kuo A."/>
            <person name="Nagy L.G."/>
            <person name="Floudas D."/>
            <person name="Copeland A."/>
            <person name="Barry K.W."/>
            <person name="Cichocki N."/>
            <person name="Veneault-Fourrey C."/>
            <person name="LaButti K."/>
            <person name="Lindquist E.A."/>
            <person name="Lipzen A."/>
            <person name="Lundell T."/>
            <person name="Morin E."/>
            <person name="Murat C."/>
            <person name="Riley R."/>
            <person name="Ohm R."/>
            <person name="Sun H."/>
            <person name="Tunlid A."/>
            <person name="Henrissat B."/>
            <person name="Grigoriev I.V."/>
            <person name="Hibbett D.S."/>
            <person name="Martin F."/>
        </authorList>
    </citation>
    <scope>NUCLEOTIDE SEQUENCE [LARGE SCALE GENOMIC DNA]</scope>
    <source>
        <strain evidence="2">MUT 4182</strain>
    </source>
</reference>
<organism evidence="1 2">
    <name type="scientific">Tulasnella calospora MUT 4182</name>
    <dbReference type="NCBI Taxonomy" id="1051891"/>
    <lineage>
        <taxon>Eukaryota</taxon>
        <taxon>Fungi</taxon>
        <taxon>Dikarya</taxon>
        <taxon>Basidiomycota</taxon>
        <taxon>Agaricomycotina</taxon>
        <taxon>Agaricomycetes</taxon>
        <taxon>Cantharellales</taxon>
        <taxon>Tulasnellaceae</taxon>
        <taxon>Tulasnella</taxon>
    </lineage>
</organism>
<protein>
    <submittedName>
        <fullName evidence="1">Uncharacterized protein</fullName>
    </submittedName>
</protein>
<dbReference type="AlphaFoldDB" id="A0A0C3LZ10"/>
<dbReference type="HOGENOM" id="CLU_163546_0_0_1"/>